<evidence type="ECO:0000313" key="2">
    <source>
        <dbReference type="Proteomes" id="UP001253545"/>
    </source>
</evidence>
<dbReference type="InterPro" id="IPR022193">
    <property type="entry name" value="DUF3718"/>
</dbReference>
<accession>A0ABU2ZPM8</accession>
<proteinExistence type="predicted"/>
<organism evidence="1 2">
    <name type="scientific">Glaciecola petra</name>
    <dbReference type="NCBI Taxonomy" id="3075602"/>
    <lineage>
        <taxon>Bacteria</taxon>
        <taxon>Pseudomonadati</taxon>
        <taxon>Pseudomonadota</taxon>
        <taxon>Gammaproteobacteria</taxon>
        <taxon>Alteromonadales</taxon>
        <taxon>Alteromonadaceae</taxon>
        <taxon>Glaciecola</taxon>
    </lineage>
</organism>
<reference evidence="1 2" key="1">
    <citation type="submission" date="2023-09" db="EMBL/GenBank/DDBJ databases">
        <authorList>
            <person name="Rey-Velasco X."/>
        </authorList>
    </citation>
    <scope>NUCLEOTIDE SEQUENCE [LARGE SCALE GENOMIC DNA]</scope>
    <source>
        <strain evidence="1 2">P117</strain>
    </source>
</reference>
<dbReference type="EMBL" id="JAVRHX010000001">
    <property type="protein sequence ID" value="MDT0593554.1"/>
    <property type="molecule type" value="Genomic_DNA"/>
</dbReference>
<sequence>MKKLLNSFSLPATIGVIAICSLFSLNANAKYIPNESSLIKVCKAIQTNNAAKLRVAVKRSGYSYRDLAEGLMCNGQTVVEYAMSHGAIENANLMAKLSHTKLPQLVAQTTK</sequence>
<dbReference type="RefSeq" id="WP_311367063.1">
    <property type="nucleotide sequence ID" value="NZ_JAVRHX010000001.1"/>
</dbReference>
<keyword evidence="2" id="KW-1185">Reference proteome</keyword>
<name>A0ABU2ZPM8_9ALTE</name>
<dbReference type="Proteomes" id="UP001253545">
    <property type="component" value="Unassembled WGS sequence"/>
</dbReference>
<protein>
    <submittedName>
        <fullName evidence="1">DUF3718 domain-containing protein</fullName>
    </submittedName>
</protein>
<gene>
    <name evidence="1" type="ORF">RM552_01695</name>
</gene>
<comment type="caution">
    <text evidence="1">The sequence shown here is derived from an EMBL/GenBank/DDBJ whole genome shotgun (WGS) entry which is preliminary data.</text>
</comment>
<evidence type="ECO:0000313" key="1">
    <source>
        <dbReference type="EMBL" id="MDT0593554.1"/>
    </source>
</evidence>
<dbReference type="Pfam" id="PF12514">
    <property type="entry name" value="DUF3718"/>
    <property type="match status" value="1"/>
</dbReference>